<feature type="non-terminal residue" evidence="2">
    <location>
        <position position="216"/>
    </location>
</feature>
<gene>
    <name evidence="2" type="ORF">PENTCL1PPCAC_13350</name>
</gene>
<accession>A0AAV5T6M1</accession>
<dbReference type="AlphaFoldDB" id="A0AAV5T6M1"/>
<organism evidence="2 3">
    <name type="scientific">Pristionchus entomophagus</name>
    <dbReference type="NCBI Taxonomy" id="358040"/>
    <lineage>
        <taxon>Eukaryota</taxon>
        <taxon>Metazoa</taxon>
        <taxon>Ecdysozoa</taxon>
        <taxon>Nematoda</taxon>
        <taxon>Chromadorea</taxon>
        <taxon>Rhabditida</taxon>
        <taxon>Rhabditina</taxon>
        <taxon>Diplogasteromorpha</taxon>
        <taxon>Diplogasteroidea</taxon>
        <taxon>Neodiplogasteridae</taxon>
        <taxon>Pristionchus</taxon>
    </lineage>
</organism>
<name>A0AAV5T6M1_9BILA</name>
<feature type="domain" description="NADP-dependent oxidoreductase" evidence="1">
    <location>
        <begin position="24"/>
        <end position="213"/>
    </location>
</feature>
<dbReference type="InterPro" id="IPR020471">
    <property type="entry name" value="AKR"/>
</dbReference>
<reference evidence="2" key="1">
    <citation type="submission" date="2023-10" db="EMBL/GenBank/DDBJ databases">
        <title>Genome assembly of Pristionchus species.</title>
        <authorList>
            <person name="Yoshida K."/>
            <person name="Sommer R.J."/>
        </authorList>
    </citation>
    <scope>NUCLEOTIDE SEQUENCE</scope>
    <source>
        <strain evidence="2">RS0144</strain>
    </source>
</reference>
<dbReference type="InterPro" id="IPR023210">
    <property type="entry name" value="NADP_OxRdtase_dom"/>
</dbReference>
<feature type="non-terminal residue" evidence="2">
    <location>
        <position position="1"/>
    </location>
</feature>
<evidence type="ECO:0000313" key="3">
    <source>
        <dbReference type="Proteomes" id="UP001432027"/>
    </source>
</evidence>
<comment type="caution">
    <text evidence="2">The sequence shown here is derived from an EMBL/GenBank/DDBJ whole genome shotgun (WGS) entry which is preliminary data.</text>
</comment>
<dbReference type="InterPro" id="IPR018170">
    <property type="entry name" value="Aldo/ket_reductase_CS"/>
</dbReference>
<dbReference type="InterPro" id="IPR036812">
    <property type="entry name" value="NAD(P)_OxRdtase_dom_sf"/>
</dbReference>
<dbReference type="GO" id="GO:0016491">
    <property type="term" value="F:oxidoreductase activity"/>
    <property type="evidence" value="ECO:0007669"/>
    <property type="project" value="InterPro"/>
</dbReference>
<dbReference type="Gene3D" id="3.20.20.100">
    <property type="entry name" value="NADP-dependent oxidoreductase domain"/>
    <property type="match status" value="1"/>
</dbReference>
<dbReference type="SUPFAM" id="SSF51430">
    <property type="entry name" value="NAD(P)-linked oxidoreductase"/>
    <property type="match status" value="1"/>
</dbReference>
<proteinExistence type="predicted"/>
<evidence type="ECO:0000259" key="1">
    <source>
        <dbReference type="Pfam" id="PF00248"/>
    </source>
</evidence>
<dbReference type="EMBL" id="BTSX01000003">
    <property type="protein sequence ID" value="GMS91175.1"/>
    <property type="molecule type" value="Genomic_DNA"/>
</dbReference>
<sequence>LRSDSAMPSFPTLKLRNGLDMPVIGLGTWQSTNDDVRLAVEVAIAQSHYPLIDTAEIYGNEQIIGDVLHKIFAEGTIKREDVFITTKLWPNNLHPDRSEAATRECLKRLRIERVDLLLAHFPVVTDADDKEHDPTVTVEDIWRGLESIYDMNLARAIGVSNFTVDQIERIMKIAVWPIHNAQNEIHLYYPQHELAEVCKKRGITLTSYGTLGSPGR</sequence>
<dbReference type="PRINTS" id="PR00069">
    <property type="entry name" value="ALDKETRDTASE"/>
</dbReference>
<protein>
    <recommendedName>
        <fullName evidence="1">NADP-dependent oxidoreductase domain-containing protein</fullName>
    </recommendedName>
</protein>
<dbReference type="Pfam" id="PF00248">
    <property type="entry name" value="Aldo_ket_red"/>
    <property type="match status" value="1"/>
</dbReference>
<dbReference type="PANTHER" id="PTHR11732">
    <property type="entry name" value="ALDO/KETO REDUCTASE"/>
    <property type="match status" value="1"/>
</dbReference>
<dbReference type="Proteomes" id="UP001432027">
    <property type="component" value="Unassembled WGS sequence"/>
</dbReference>
<keyword evidence="3" id="KW-1185">Reference proteome</keyword>
<dbReference type="PROSITE" id="PS00062">
    <property type="entry name" value="ALDOKETO_REDUCTASE_2"/>
    <property type="match status" value="1"/>
</dbReference>
<evidence type="ECO:0000313" key="2">
    <source>
        <dbReference type="EMBL" id="GMS91175.1"/>
    </source>
</evidence>